<dbReference type="Gene3D" id="3.30.559.70">
    <property type="entry name" value="Choline/Carnitine o-acyltransferase, domain 2"/>
    <property type="match status" value="1"/>
</dbReference>
<protein>
    <recommendedName>
        <fullName evidence="6">Choline O-acetyltransferase</fullName>
        <ecNumber evidence="5">2.3.1.6</ecNumber>
    </recommendedName>
</protein>
<dbReference type="GO" id="GO:0008292">
    <property type="term" value="P:acetylcholine biosynthetic process"/>
    <property type="evidence" value="ECO:0007669"/>
    <property type="project" value="TreeGrafter"/>
</dbReference>
<dbReference type="InterPro" id="IPR039551">
    <property type="entry name" value="Cho/carn_acyl_trans"/>
</dbReference>
<dbReference type="GO" id="GO:0045202">
    <property type="term" value="C:synapse"/>
    <property type="evidence" value="ECO:0007669"/>
    <property type="project" value="GOC"/>
</dbReference>
<feature type="domain" description="Choline/carnitine acyltransferase" evidence="10">
    <location>
        <begin position="34"/>
        <end position="629"/>
    </location>
</feature>
<dbReference type="GO" id="GO:0004102">
    <property type="term" value="F:choline O-acetyltransferase activity"/>
    <property type="evidence" value="ECO:0007669"/>
    <property type="project" value="UniProtKB-EC"/>
</dbReference>
<evidence type="ECO:0000256" key="6">
    <source>
        <dbReference type="ARBA" id="ARBA00040495"/>
    </source>
</evidence>
<evidence type="ECO:0000259" key="10">
    <source>
        <dbReference type="Pfam" id="PF00755"/>
    </source>
</evidence>
<evidence type="ECO:0000256" key="7">
    <source>
        <dbReference type="PIRSR" id="PIRSR600542-1"/>
    </source>
</evidence>
<dbReference type="GO" id="GO:0043005">
    <property type="term" value="C:neuron projection"/>
    <property type="evidence" value="ECO:0007669"/>
    <property type="project" value="TreeGrafter"/>
</dbReference>
<dbReference type="EC" id="2.3.1.6" evidence="5"/>
<feature type="compositionally biased region" description="Polar residues" evidence="9">
    <location>
        <begin position="693"/>
        <end position="705"/>
    </location>
</feature>
<evidence type="ECO:0000256" key="5">
    <source>
        <dbReference type="ARBA" id="ARBA00039091"/>
    </source>
</evidence>
<proteinExistence type="evidence at transcript level"/>
<evidence type="ECO:0000256" key="1">
    <source>
        <dbReference type="ARBA" id="ARBA00005232"/>
    </source>
</evidence>
<dbReference type="InterPro" id="IPR042231">
    <property type="entry name" value="Cho/carn_acyl_trans_2"/>
</dbReference>
<dbReference type="InterPro" id="IPR023213">
    <property type="entry name" value="CAT-like_dom_sf"/>
</dbReference>
<dbReference type="Gene3D" id="3.30.559.10">
    <property type="entry name" value="Chloramphenicol acetyltransferase-like domain"/>
    <property type="match status" value="1"/>
</dbReference>
<evidence type="ECO:0000256" key="3">
    <source>
        <dbReference type="ARBA" id="ARBA00022979"/>
    </source>
</evidence>
<dbReference type="AlphaFoldDB" id="A0A2I6QBQ3"/>
<comment type="similarity">
    <text evidence="1 8">Belongs to the carnitine/choline acetyltransferase family.</text>
</comment>
<keyword evidence="3" id="KW-0530">Neurotransmitter biosynthesis</keyword>
<dbReference type="PANTHER" id="PTHR22589">
    <property type="entry name" value="CARNITINE O-ACYLTRANSFERASE"/>
    <property type="match status" value="1"/>
</dbReference>
<evidence type="ECO:0000256" key="8">
    <source>
        <dbReference type="RuleBase" id="RU003801"/>
    </source>
</evidence>
<feature type="active site" description="Proton acceptor" evidence="7">
    <location>
        <position position="359"/>
    </location>
</feature>
<feature type="region of interest" description="Disordered" evidence="9">
    <location>
        <begin position="654"/>
        <end position="705"/>
    </location>
</feature>
<dbReference type="Pfam" id="PF00755">
    <property type="entry name" value="Carn_acyltransf"/>
    <property type="match status" value="1"/>
</dbReference>
<keyword evidence="4 8" id="KW-0012">Acyltransferase</keyword>
<dbReference type="PANTHER" id="PTHR22589:SF14">
    <property type="entry name" value="CHOLINE O-ACETYLTRANSFERASE"/>
    <property type="match status" value="1"/>
</dbReference>
<dbReference type="PROSITE" id="PS00439">
    <property type="entry name" value="ACYLTRANSF_C_1"/>
    <property type="match status" value="1"/>
</dbReference>
<dbReference type="SUPFAM" id="SSF52777">
    <property type="entry name" value="CoA-dependent acyltransferases"/>
    <property type="match status" value="2"/>
</dbReference>
<sequence>MPGTHPVKEYVKRVASVDLEEYPEWNLARPLPKLPVPDLASTLQKYLASVEHLIPEEQYGVTKALVADFGRPGGEGQFLQEKLQEVAEIRDNWAYNWWLEDMYMNVKLPLPCNSNPGTVLPRQNFRNEDEWLRFSARLISGILDYKTIIDARGLPVDRCRHQKKGQPLCMEQYYRLFTSYRLPGINKDSLVTSNSNIVQDPEHIIVACKNQFFVLDVVVNFNRLSEDDLFMQLRRIVCMCEEGDQEDPVGILTSLERDTWAKARMALMEGKEAEDSTNRDSMDAIERCIFILCLDDYESGPHCVNGNSGSLSEPRSDVSVIEQMLHGSGSKCNGANRWYDKTMQFIICRDGNNGLNYEHSPAEGIAVVVLLEHVLRYMEEVRVKKLIRMNSICELPPPRKLTWKLSDACRREIIIATQKLDRMVDNLDIYILHFENFGKEFPKSQNMSPDSFIQLALQLTFYKVHGHLCHTYESASTRRFRFGRVDNIRSASRPALEWVKTMTGEVEASDVRKMELLRKAMQWQTDVMIQTILGHGLDIHLLGLREMAVELNRPTPPIFQDNTYLSSNKFVLSTSQVPTTMDAFIGYGPVVPNGYGAAYNPVDGRIVVCVSSFNGCEETNSEMFSMSLESSLMQMHEICLKTNLTSPLNRMQEVQANGEAPPSPKIRPPKVRSRSRSGNGSMERSPLMRQKRTISATSDGTTNGK</sequence>
<evidence type="ECO:0000256" key="2">
    <source>
        <dbReference type="ARBA" id="ARBA00022679"/>
    </source>
</evidence>
<dbReference type="GO" id="GO:0005737">
    <property type="term" value="C:cytoplasm"/>
    <property type="evidence" value="ECO:0007669"/>
    <property type="project" value="TreeGrafter"/>
</dbReference>
<dbReference type="GO" id="GO:0007274">
    <property type="term" value="P:neuromuscular synaptic transmission"/>
    <property type="evidence" value="ECO:0007669"/>
    <property type="project" value="TreeGrafter"/>
</dbReference>
<evidence type="ECO:0000256" key="9">
    <source>
        <dbReference type="SAM" id="MobiDB-lite"/>
    </source>
</evidence>
<accession>A0A2I6QBQ3</accession>
<reference evidence="11" key="1">
    <citation type="journal article" date="2018" name="Nature">
        <title>Convergent evolution of bilaterian nerve cords.</title>
        <authorList>
            <person name="Martin-Duran J.M."/>
            <person name="Pang K."/>
            <person name="Borve A."/>
            <person name="Le H.S."/>
            <person name="Furu A."/>
            <person name="Cannon J.T."/>
            <person name="Jondelius U."/>
            <person name="Hejnol A."/>
        </authorList>
    </citation>
    <scope>NUCLEOTIDE SEQUENCE</scope>
</reference>
<name>A0A2I6QBQ3_LINRU</name>
<evidence type="ECO:0000313" key="11">
    <source>
        <dbReference type="EMBL" id="AUN27677.1"/>
    </source>
</evidence>
<keyword evidence="2 8" id="KW-0808">Transferase</keyword>
<dbReference type="InterPro" id="IPR000542">
    <property type="entry name" value="Carn_acyl_trans"/>
</dbReference>
<dbReference type="EMBL" id="KY809751">
    <property type="protein sequence ID" value="AUN27677.1"/>
    <property type="molecule type" value="mRNA"/>
</dbReference>
<organism evidence="11">
    <name type="scientific">Lineus ruber</name>
    <name type="common">Red bootlace</name>
    <name type="synonym">Poseidon ruber</name>
    <dbReference type="NCBI Taxonomy" id="88926"/>
    <lineage>
        <taxon>Eukaryota</taxon>
        <taxon>Metazoa</taxon>
        <taxon>Spiralia</taxon>
        <taxon>Lophotrochozoa</taxon>
        <taxon>Nemertea</taxon>
        <taxon>Pilidiophora</taxon>
        <taxon>Heteronemertea</taxon>
        <taxon>Lineidae</taxon>
        <taxon>Lineus</taxon>
    </lineage>
</organism>
<evidence type="ECO:0000256" key="4">
    <source>
        <dbReference type="ARBA" id="ARBA00023315"/>
    </source>
</evidence>
<dbReference type="PROSITE" id="PS00440">
    <property type="entry name" value="ACYLTRANSF_C_2"/>
    <property type="match status" value="1"/>
</dbReference>